<dbReference type="Pfam" id="PF00528">
    <property type="entry name" value="BPD_transp_1"/>
    <property type="match status" value="1"/>
</dbReference>
<feature type="transmembrane region" description="Helical" evidence="7">
    <location>
        <begin position="12"/>
        <end position="33"/>
    </location>
</feature>
<dbReference type="CDD" id="cd06261">
    <property type="entry name" value="TM_PBP2"/>
    <property type="match status" value="1"/>
</dbReference>
<keyword evidence="6 7" id="KW-0472">Membrane</keyword>
<keyword evidence="3" id="KW-1003">Cell membrane</keyword>
<dbReference type="GO" id="GO:0055085">
    <property type="term" value="P:transmembrane transport"/>
    <property type="evidence" value="ECO:0007669"/>
    <property type="project" value="InterPro"/>
</dbReference>
<keyword evidence="4 7" id="KW-0812">Transmembrane</keyword>
<evidence type="ECO:0000256" key="3">
    <source>
        <dbReference type="ARBA" id="ARBA00022475"/>
    </source>
</evidence>
<dbReference type="EMBL" id="CAEZYW010000149">
    <property type="protein sequence ID" value="CAB4745247.1"/>
    <property type="molecule type" value="Genomic_DNA"/>
</dbReference>
<evidence type="ECO:0000256" key="7">
    <source>
        <dbReference type="SAM" id="Phobius"/>
    </source>
</evidence>
<comment type="subcellular location">
    <subcellularLocation>
        <location evidence="1">Cell membrane</location>
        <topology evidence="1">Multi-pass membrane protein</topology>
    </subcellularLocation>
</comment>
<feature type="transmembrane region" description="Helical" evidence="7">
    <location>
        <begin position="192"/>
        <end position="217"/>
    </location>
</feature>
<evidence type="ECO:0000259" key="8">
    <source>
        <dbReference type="PROSITE" id="PS50928"/>
    </source>
</evidence>
<dbReference type="GO" id="GO:0005886">
    <property type="term" value="C:plasma membrane"/>
    <property type="evidence" value="ECO:0007669"/>
    <property type="project" value="UniProtKB-SubCell"/>
</dbReference>
<feature type="domain" description="ABC transmembrane type-1" evidence="8">
    <location>
        <begin position="67"/>
        <end position="258"/>
    </location>
</feature>
<gene>
    <name evidence="9" type="ORF">UFOPK2786_01004</name>
</gene>
<reference evidence="9" key="1">
    <citation type="submission" date="2020-05" db="EMBL/GenBank/DDBJ databases">
        <authorList>
            <person name="Chiriac C."/>
            <person name="Salcher M."/>
            <person name="Ghai R."/>
            <person name="Kavagutti S V."/>
        </authorList>
    </citation>
    <scope>NUCLEOTIDE SEQUENCE</scope>
</reference>
<keyword evidence="2" id="KW-0813">Transport</keyword>
<evidence type="ECO:0000256" key="6">
    <source>
        <dbReference type="ARBA" id="ARBA00023136"/>
    </source>
</evidence>
<feature type="transmembrane region" description="Helical" evidence="7">
    <location>
        <begin position="67"/>
        <end position="90"/>
    </location>
</feature>
<dbReference type="InterPro" id="IPR000515">
    <property type="entry name" value="MetI-like"/>
</dbReference>
<evidence type="ECO:0000256" key="4">
    <source>
        <dbReference type="ARBA" id="ARBA00022692"/>
    </source>
</evidence>
<sequence>MTGRADRLWGYGLLVIATIVALAPVVGVLILSLGESGRVGAQIDIANANNWGNFAEVWSKGGFSSSMMTSAVITITVVLVSVCLSVPAGYGFALMSFKGRSWIFYLFVLGILIPIEAMIIPLYFDLRSVNLANSYLGVILPEIGFSVAFGVFWMRAYFIQSARSLVEAAWLDGANSWQTLTRILVPLARPQMLTLSVLFFVWNWNDFLLPLIMLSGSDLQTAPMSLVFFVGQRSTDYAYLAAAAIITITPVIIVFVALQKSFTRGLLAGAVKE</sequence>
<evidence type="ECO:0000313" key="9">
    <source>
        <dbReference type="EMBL" id="CAB4745247.1"/>
    </source>
</evidence>
<accession>A0A6J6TEV6</accession>
<feature type="transmembrane region" description="Helical" evidence="7">
    <location>
        <begin position="102"/>
        <end position="123"/>
    </location>
</feature>
<dbReference type="PANTHER" id="PTHR43744">
    <property type="entry name" value="ABC TRANSPORTER PERMEASE PROTEIN MG189-RELATED-RELATED"/>
    <property type="match status" value="1"/>
</dbReference>
<dbReference type="InterPro" id="IPR035906">
    <property type="entry name" value="MetI-like_sf"/>
</dbReference>
<evidence type="ECO:0000256" key="1">
    <source>
        <dbReference type="ARBA" id="ARBA00004651"/>
    </source>
</evidence>
<feature type="transmembrane region" description="Helical" evidence="7">
    <location>
        <begin position="237"/>
        <end position="258"/>
    </location>
</feature>
<name>A0A6J6TEV6_9ZZZZ</name>
<organism evidence="9">
    <name type="scientific">freshwater metagenome</name>
    <dbReference type="NCBI Taxonomy" id="449393"/>
    <lineage>
        <taxon>unclassified sequences</taxon>
        <taxon>metagenomes</taxon>
        <taxon>ecological metagenomes</taxon>
    </lineage>
</organism>
<proteinExistence type="predicted"/>
<dbReference type="PANTHER" id="PTHR43744:SF12">
    <property type="entry name" value="ABC TRANSPORTER PERMEASE PROTEIN MG189-RELATED"/>
    <property type="match status" value="1"/>
</dbReference>
<protein>
    <submittedName>
        <fullName evidence="9">Unannotated protein</fullName>
    </submittedName>
</protein>
<dbReference type="AlphaFoldDB" id="A0A6J6TEV6"/>
<dbReference type="Gene3D" id="1.10.3720.10">
    <property type="entry name" value="MetI-like"/>
    <property type="match status" value="1"/>
</dbReference>
<keyword evidence="5 7" id="KW-1133">Transmembrane helix</keyword>
<evidence type="ECO:0000256" key="2">
    <source>
        <dbReference type="ARBA" id="ARBA00022448"/>
    </source>
</evidence>
<dbReference type="PROSITE" id="PS50928">
    <property type="entry name" value="ABC_TM1"/>
    <property type="match status" value="1"/>
</dbReference>
<feature type="transmembrane region" description="Helical" evidence="7">
    <location>
        <begin position="135"/>
        <end position="154"/>
    </location>
</feature>
<evidence type="ECO:0000256" key="5">
    <source>
        <dbReference type="ARBA" id="ARBA00022989"/>
    </source>
</evidence>
<dbReference type="SUPFAM" id="SSF161098">
    <property type="entry name" value="MetI-like"/>
    <property type="match status" value="1"/>
</dbReference>